<dbReference type="InterPro" id="IPR035940">
    <property type="entry name" value="CAP_sf"/>
</dbReference>
<dbReference type="OrthoDB" id="5372233at2"/>
<sequence length="437" mass="49587">MAQTHTGGWLKALLVWLALIALLLFAATRLLKPEPVELVYPRPGQDPAPYAGLDALGYLNHLRREAGLTPFAHSSLLARAAADHARYLNDYPADMHDENHPGNPHFRGKELDQRTKRAGYLYLGVQENLSTGEHENLTGARRLQQQYLDGLMTAIYHRFSLLDPAADEAGIGFSSRRNRHALVVNQGNRTGERLCRKARTHVQEERPYYDDWCANNAVIYSDEIDYNPPEYTVYPVGHLAHPVFSNETPNPLPDREYSGNPVSISFNNRDVLIEMQSFRLFQGKREITNTRILTAATDPNKHLTEQQFALFPLDPLDYDTEYRAVFRYRETDWETAKTQDKTAQWSFHTRKPDYPYFKLKGGENLAVESGKTYYLRWNPADCAPDCGTVQYTEYGDAALAVHLSEYDGIVLAVTGSRGSGVRVRPKNSERETALLVQ</sequence>
<dbReference type="AlphaFoldDB" id="F2BGK8"/>
<comment type="caution">
    <text evidence="2">The sequence shown here is derived from an EMBL/GenBank/DDBJ whole genome shotgun (WGS) entry which is preliminary data.</text>
</comment>
<protein>
    <submittedName>
        <fullName evidence="2">Periplasmic protein</fullName>
    </submittedName>
</protein>
<dbReference type="STRING" id="267212.GCA_001063965_00533"/>
<feature type="domain" description="SCP" evidence="1">
    <location>
        <begin position="57"/>
        <end position="183"/>
    </location>
</feature>
<reference evidence="2 3" key="1">
    <citation type="submission" date="2011-02" db="EMBL/GenBank/DDBJ databases">
        <authorList>
            <person name="Muzny D."/>
            <person name="Qin X."/>
            <person name="Deng J."/>
            <person name="Jiang H."/>
            <person name="Liu Y."/>
            <person name="Qu J."/>
            <person name="Song X.-Z."/>
            <person name="Zhang L."/>
            <person name="Thornton R."/>
            <person name="Coyle M."/>
            <person name="Francisco L."/>
            <person name="Jackson L."/>
            <person name="Javaid M."/>
            <person name="Korchina V."/>
            <person name="Kovar C."/>
            <person name="Mata R."/>
            <person name="Mathew T."/>
            <person name="Ngo R."/>
            <person name="Nguyen L."/>
            <person name="Nguyen N."/>
            <person name="Okwuonu G."/>
            <person name="Ongeri F."/>
            <person name="Pham C."/>
            <person name="Simmons D."/>
            <person name="Wilczek-Boney K."/>
            <person name="Hale W."/>
            <person name="Jakkamsetti A."/>
            <person name="Pham P."/>
            <person name="Ruth R."/>
            <person name="San Lucas F."/>
            <person name="Warren J."/>
            <person name="Zhang J."/>
            <person name="Zhao Z."/>
            <person name="Zhou C."/>
            <person name="Zhu D."/>
            <person name="Lee S."/>
            <person name="Bess C."/>
            <person name="Blankenburg K."/>
            <person name="Forbes L."/>
            <person name="Fu Q."/>
            <person name="Gubbala S."/>
            <person name="Hirani K."/>
            <person name="Jayaseelan J.C."/>
            <person name="Lara F."/>
            <person name="Munidasa M."/>
            <person name="Palculict T."/>
            <person name="Patil S."/>
            <person name="Pu L.-L."/>
            <person name="Saada N."/>
            <person name="Tang L."/>
            <person name="Weissenberger G."/>
            <person name="Zhu Y."/>
            <person name="Hemphill L."/>
            <person name="Shang Y."/>
            <person name="Youmans B."/>
            <person name="Ayvaz T."/>
            <person name="Ross M."/>
            <person name="Santibanez J."/>
            <person name="Aqrawi P."/>
            <person name="Gross S."/>
            <person name="Joshi V."/>
            <person name="Fowler G."/>
            <person name="Nazareth L."/>
            <person name="Reid J."/>
            <person name="Worley K."/>
            <person name="Petrosino J."/>
            <person name="Highlander S."/>
            <person name="Gibbs R."/>
        </authorList>
    </citation>
    <scope>NUCLEOTIDE SEQUENCE [LARGE SCALE GENOMIC DNA]</scope>
    <source>
        <strain evidence="2 3">ATCC BAA-1200</strain>
    </source>
</reference>
<evidence type="ECO:0000259" key="1">
    <source>
        <dbReference type="Pfam" id="PF00188"/>
    </source>
</evidence>
<dbReference type="RefSeq" id="WP_007343869.1">
    <property type="nucleotide sequence ID" value="NZ_GL878494.1"/>
</dbReference>
<evidence type="ECO:0000313" key="2">
    <source>
        <dbReference type="EMBL" id="EGF06481.1"/>
    </source>
</evidence>
<name>F2BGK8_9NEIS</name>
<gene>
    <name evidence="2" type="ORF">HMPREF9123_2865</name>
</gene>
<dbReference type="Pfam" id="PF00188">
    <property type="entry name" value="CAP"/>
    <property type="match status" value="1"/>
</dbReference>
<dbReference type="HOGENOM" id="CLU_052497_0_0_4"/>
<accession>F2BGK8</accession>
<dbReference type="SUPFAM" id="SSF55797">
    <property type="entry name" value="PR-1-like"/>
    <property type="match status" value="1"/>
</dbReference>
<evidence type="ECO:0000313" key="3">
    <source>
        <dbReference type="Proteomes" id="UP000004105"/>
    </source>
</evidence>
<dbReference type="EMBL" id="AFAY01000055">
    <property type="protein sequence ID" value="EGF06481.1"/>
    <property type="molecule type" value="Genomic_DNA"/>
</dbReference>
<organism evidence="2 3">
    <name type="scientific">Neisseria bacilliformis ATCC BAA-1200</name>
    <dbReference type="NCBI Taxonomy" id="888742"/>
    <lineage>
        <taxon>Bacteria</taxon>
        <taxon>Pseudomonadati</taxon>
        <taxon>Pseudomonadota</taxon>
        <taxon>Betaproteobacteria</taxon>
        <taxon>Neisseriales</taxon>
        <taxon>Neisseriaceae</taxon>
        <taxon>Neisseria</taxon>
    </lineage>
</organism>
<dbReference type="CDD" id="cd05379">
    <property type="entry name" value="CAP_bacterial"/>
    <property type="match status" value="1"/>
</dbReference>
<dbReference type="Proteomes" id="UP000004105">
    <property type="component" value="Unassembled WGS sequence"/>
</dbReference>
<dbReference type="Gene3D" id="3.40.33.10">
    <property type="entry name" value="CAP"/>
    <property type="match status" value="1"/>
</dbReference>
<proteinExistence type="predicted"/>
<dbReference type="InterPro" id="IPR014044">
    <property type="entry name" value="CAP_dom"/>
</dbReference>
<keyword evidence="3" id="KW-1185">Reference proteome</keyword>